<dbReference type="STRING" id="354355.SAMN05660816_06824"/>
<dbReference type="OrthoDB" id="785995at2"/>
<feature type="chain" id="PRO_5010734319" evidence="1">
    <location>
        <begin position="23"/>
        <end position="264"/>
    </location>
</feature>
<dbReference type="GO" id="GO:0006508">
    <property type="term" value="P:proteolysis"/>
    <property type="evidence" value="ECO:0007669"/>
    <property type="project" value="UniProtKB-KW"/>
</dbReference>
<organism evidence="2 3">
    <name type="scientific">Niastella yeongjuensis</name>
    <dbReference type="NCBI Taxonomy" id="354355"/>
    <lineage>
        <taxon>Bacteria</taxon>
        <taxon>Pseudomonadati</taxon>
        <taxon>Bacteroidota</taxon>
        <taxon>Chitinophagia</taxon>
        <taxon>Chitinophagales</taxon>
        <taxon>Chitinophagaceae</taxon>
        <taxon>Niastella</taxon>
    </lineage>
</organism>
<dbReference type="InterPro" id="IPR024653">
    <property type="entry name" value="Peptidase_M10/M27/M57"/>
</dbReference>
<dbReference type="GO" id="GO:0008237">
    <property type="term" value="F:metallopeptidase activity"/>
    <property type="evidence" value="ECO:0007669"/>
    <property type="project" value="InterPro"/>
</dbReference>
<evidence type="ECO:0000313" key="3">
    <source>
        <dbReference type="Proteomes" id="UP000192610"/>
    </source>
</evidence>
<dbReference type="Proteomes" id="UP000192610">
    <property type="component" value="Unassembled WGS sequence"/>
</dbReference>
<name>A0A1V9F028_9BACT</name>
<keyword evidence="2" id="KW-0645">Protease</keyword>
<gene>
    <name evidence="2" type="ORF">A4H97_26445</name>
</gene>
<comment type="caution">
    <text evidence="2">The sequence shown here is derived from an EMBL/GenBank/DDBJ whole genome shotgun (WGS) entry which is preliminary data.</text>
</comment>
<accession>A0A1V9F028</accession>
<dbReference type="EMBL" id="LVXG01000010">
    <property type="protein sequence ID" value="OQP51753.1"/>
    <property type="molecule type" value="Genomic_DNA"/>
</dbReference>
<evidence type="ECO:0000256" key="1">
    <source>
        <dbReference type="SAM" id="SignalP"/>
    </source>
</evidence>
<reference evidence="3" key="1">
    <citation type="submission" date="2016-04" db="EMBL/GenBank/DDBJ databases">
        <authorList>
            <person name="Chen L."/>
            <person name="Zhuang W."/>
            <person name="Wang G."/>
        </authorList>
    </citation>
    <scope>NUCLEOTIDE SEQUENCE [LARGE SCALE GENOMIC DNA]</scope>
    <source>
        <strain evidence="3">17621</strain>
    </source>
</reference>
<dbReference type="SUPFAM" id="SSF55486">
    <property type="entry name" value="Metalloproteases ('zincins'), catalytic domain"/>
    <property type="match status" value="1"/>
</dbReference>
<dbReference type="InterPro" id="IPR024079">
    <property type="entry name" value="MetalloPept_cat_dom_sf"/>
</dbReference>
<sequence>MSKNIRNMAAMAACTVMLFACRKNVASEEQAATPSDDALSKIYALGFSNKNVTINEDGNYVVEGDIVLSDADLDAVPDMQFLRVGTAEQYRTYNLVTGLPRTISVSISNKLPGSYVAALDQALARYNAEKLRITFKRVSGRADITIVKSGGNFLASSGFPSSGDPYNQVKVNNTAIGSQPQATVATILAHEIGHCIGFRHTDYMDRSYSCNGQPVNEGASTIGAVFIPGTNPNPDPNSFMLSCIGSGENRPFNANDKTALNYLY</sequence>
<keyword evidence="2" id="KW-0378">Hydrolase</keyword>
<keyword evidence="1" id="KW-0732">Signal</keyword>
<dbReference type="Pfam" id="PF12388">
    <property type="entry name" value="Peptidase_M57"/>
    <property type="match status" value="1"/>
</dbReference>
<proteinExistence type="predicted"/>
<feature type="signal peptide" evidence="1">
    <location>
        <begin position="1"/>
        <end position="22"/>
    </location>
</feature>
<dbReference type="RefSeq" id="WP_081198345.1">
    <property type="nucleotide sequence ID" value="NZ_FOCZ01000026.1"/>
</dbReference>
<dbReference type="PROSITE" id="PS51257">
    <property type="entry name" value="PROKAR_LIPOPROTEIN"/>
    <property type="match status" value="1"/>
</dbReference>
<dbReference type="Gene3D" id="3.40.390.10">
    <property type="entry name" value="Collagenase (Catalytic Domain)"/>
    <property type="match status" value="1"/>
</dbReference>
<evidence type="ECO:0000313" key="2">
    <source>
        <dbReference type="EMBL" id="OQP51753.1"/>
    </source>
</evidence>
<dbReference type="AlphaFoldDB" id="A0A1V9F028"/>
<protein>
    <submittedName>
        <fullName evidence="2">Protease</fullName>
    </submittedName>
</protein>
<keyword evidence="3" id="KW-1185">Reference proteome</keyword>